<dbReference type="Gene3D" id="1.10.10.10">
    <property type="entry name" value="Winged helix-like DNA-binding domain superfamily/Winged helix DNA-binding domain"/>
    <property type="match status" value="1"/>
</dbReference>
<name>A0A239LWF8_9ACTN</name>
<gene>
    <name evidence="4" type="ORF">SAMN05216252_121100</name>
</gene>
<keyword evidence="4" id="KW-0238">DNA-binding</keyword>
<feature type="domain" description="HTH iclR-type" evidence="3">
    <location>
        <begin position="10"/>
        <end position="73"/>
    </location>
</feature>
<evidence type="ECO:0000259" key="3">
    <source>
        <dbReference type="PROSITE" id="PS51077"/>
    </source>
</evidence>
<proteinExistence type="predicted"/>
<dbReference type="AlphaFoldDB" id="A0A239LWF8"/>
<accession>A0A239LWF8</accession>
<dbReference type="Gene3D" id="3.30.450.40">
    <property type="match status" value="1"/>
</dbReference>
<sequence length="268" mass="28659">MLTSVAAGPTDAVVRTVAVLDAFRGPDQLQLSEIAERAGLPMPTAYRYLQGLVRAGRVERIGKLGSGAYALTASAHQQQARPFEDLPIRIADQSARVVGSELVKLQAETGQVALLYASVGVPPMRMCTSWAMGVHRGTLLTAPTAQLHALWQAPLDADASGAVIRAFRSTLTKVRAPMPEPRPAAARALDLRRIQEQGHATAAAPVEGWQAIAVPLWCASTVAGAVTLLAQEHLARNVARRARYVDRVMDTAGVISRHLTRVDVRCAV</sequence>
<evidence type="ECO:0000256" key="2">
    <source>
        <dbReference type="ARBA" id="ARBA00023163"/>
    </source>
</evidence>
<dbReference type="Proteomes" id="UP000198280">
    <property type="component" value="Unassembled WGS sequence"/>
</dbReference>
<dbReference type="InterPro" id="IPR036390">
    <property type="entry name" value="WH_DNA-bd_sf"/>
</dbReference>
<dbReference type="SMART" id="SM00346">
    <property type="entry name" value="HTH_ICLR"/>
    <property type="match status" value="1"/>
</dbReference>
<reference evidence="4 5" key="1">
    <citation type="submission" date="2017-06" db="EMBL/GenBank/DDBJ databases">
        <authorList>
            <person name="Kim H.J."/>
            <person name="Triplett B.A."/>
        </authorList>
    </citation>
    <scope>NUCLEOTIDE SEQUENCE [LARGE SCALE GENOMIC DNA]</scope>
    <source>
        <strain evidence="4 5">CGMCC 4.1858</strain>
    </source>
</reference>
<dbReference type="InterPro" id="IPR050707">
    <property type="entry name" value="HTH_MetabolicPath_Reg"/>
</dbReference>
<dbReference type="GO" id="GO:0003700">
    <property type="term" value="F:DNA-binding transcription factor activity"/>
    <property type="evidence" value="ECO:0007669"/>
    <property type="project" value="TreeGrafter"/>
</dbReference>
<dbReference type="InterPro" id="IPR036388">
    <property type="entry name" value="WH-like_DNA-bd_sf"/>
</dbReference>
<dbReference type="Pfam" id="PF09339">
    <property type="entry name" value="HTH_IclR"/>
    <property type="match status" value="1"/>
</dbReference>
<dbReference type="InterPro" id="IPR029016">
    <property type="entry name" value="GAF-like_dom_sf"/>
</dbReference>
<dbReference type="InterPro" id="IPR005471">
    <property type="entry name" value="Tscrpt_reg_IclR_N"/>
</dbReference>
<keyword evidence="2" id="KW-0804">Transcription</keyword>
<dbReference type="GO" id="GO:0003677">
    <property type="term" value="F:DNA binding"/>
    <property type="evidence" value="ECO:0007669"/>
    <property type="project" value="UniProtKB-KW"/>
</dbReference>
<dbReference type="PANTHER" id="PTHR30136:SF24">
    <property type="entry name" value="HTH-TYPE TRANSCRIPTIONAL REPRESSOR ALLR"/>
    <property type="match status" value="1"/>
</dbReference>
<dbReference type="GO" id="GO:0045892">
    <property type="term" value="P:negative regulation of DNA-templated transcription"/>
    <property type="evidence" value="ECO:0007669"/>
    <property type="project" value="TreeGrafter"/>
</dbReference>
<evidence type="ECO:0000313" key="5">
    <source>
        <dbReference type="Proteomes" id="UP000198280"/>
    </source>
</evidence>
<dbReference type="EMBL" id="FZOF01000021">
    <property type="protein sequence ID" value="SNT34133.1"/>
    <property type="molecule type" value="Genomic_DNA"/>
</dbReference>
<evidence type="ECO:0000256" key="1">
    <source>
        <dbReference type="ARBA" id="ARBA00023015"/>
    </source>
</evidence>
<evidence type="ECO:0000313" key="4">
    <source>
        <dbReference type="EMBL" id="SNT34133.1"/>
    </source>
</evidence>
<dbReference type="SUPFAM" id="SSF46785">
    <property type="entry name" value="Winged helix' DNA-binding domain"/>
    <property type="match status" value="1"/>
</dbReference>
<dbReference type="PANTHER" id="PTHR30136">
    <property type="entry name" value="HELIX-TURN-HELIX TRANSCRIPTIONAL REGULATOR, ICLR FAMILY"/>
    <property type="match status" value="1"/>
</dbReference>
<protein>
    <submittedName>
        <fullName evidence="4">DNA-binding transcriptional regulator, IclR family</fullName>
    </submittedName>
</protein>
<keyword evidence="1" id="KW-0805">Transcription regulation</keyword>
<dbReference type="PROSITE" id="PS51077">
    <property type="entry name" value="HTH_ICLR"/>
    <property type="match status" value="1"/>
</dbReference>
<dbReference type="OrthoDB" id="4338128at2"/>
<keyword evidence="5" id="KW-1185">Reference proteome</keyword>
<organism evidence="4 5">
    <name type="scientific">Actinacidiphila glaucinigra</name>
    <dbReference type="NCBI Taxonomy" id="235986"/>
    <lineage>
        <taxon>Bacteria</taxon>
        <taxon>Bacillati</taxon>
        <taxon>Actinomycetota</taxon>
        <taxon>Actinomycetes</taxon>
        <taxon>Kitasatosporales</taxon>
        <taxon>Streptomycetaceae</taxon>
        <taxon>Actinacidiphila</taxon>
    </lineage>
</organism>